<dbReference type="InterPro" id="IPR002480">
    <property type="entry name" value="DAHP_synth_2"/>
</dbReference>
<evidence type="ECO:0000256" key="1">
    <source>
        <dbReference type="ARBA" id="ARBA00008911"/>
    </source>
</evidence>
<comment type="caution">
    <text evidence="5">The sequence shown here is derived from an EMBL/GenBank/DDBJ whole genome shotgun (WGS) entry which is preliminary data.</text>
</comment>
<feature type="binding site" evidence="3">
    <location>
        <position position="107"/>
    </location>
    <ligand>
        <name>phosphoenolpyruvate</name>
        <dbReference type="ChEBI" id="CHEBI:58702"/>
    </ligand>
</feature>
<evidence type="ECO:0000256" key="2">
    <source>
        <dbReference type="ARBA" id="ARBA00022679"/>
    </source>
</evidence>
<protein>
    <recommendedName>
        <fullName evidence="4">Phospho-2-dehydro-3-deoxyheptonate aldolase</fullName>
        <ecNumber evidence="4">2.5.1.54</ecNumber>
    </recommendedName>
</protein>
<keyword evidence="3" id="KW-0104">Cadmium</keyword>
<dbReference type="InterPro" id="IPR013785">
    <property type="entry name" value="Aldolase_TIM"/>
</dbReference>
<accession>A0A4R6AK24</accession>
<sequence length="455" mass="49999">MSDWQKSTWRTRERVQMPDYTDADALRAVEQRLSRFPPLVFAGEARRLKSHLAAVSRGEAFLLQGGDCAESFAEFSADTIRDTFKVMLQMAMVLTYGAKVPTVKVGRMAGQFAKPRSAATETANGVELPSYRGDIINGFDFTEDSRVPDPNRMLEAYTQAAATLNLLRAFSTGGFADVHRVHAWTLGFTDADEAGKYRDIANRIQDTLDFITAAGITADRNAELSTVEFYTSHEALLLEYEEALTRVDSTSGQTIAGSGHLVWIGDRTRQPDGAHVEFCRGISNPIGLKCGPSITSDDLKRLMERLNPANEAGRLTLIARFGAGKVGDHLPRLIRAVEEEGARVVWSCDPMHGNTIKSATGYKTRPFDSVLREVQEFFAVHRAEGTIPGGVHFEMTGKDVTECTGGLHALRDEDLSDRYHTACDPRLNASQALELAFLVADELREVHGTKVAAAI</sequence>
<dbReference type="AlphaFoldDB" id="A0A4R6AK24"/>
<evidence type="ECO:0000256" key="4">
    <source>
        <dbReference type="RuleBase" id="RU363071"/>
    </source>
</evidence>
<dbReference type="SUPFAM" id="SSF51569">
    <property type="entry name" value="Aldolase"/>
    <property type="match status" value="1"/>
</dbReference>
<name>A0A4R6AK24_9RHOB</name>
<reference evidence="5 6" key="1">
    <citation type="submission" date="2019-03" db="EMBL/GenBank/DDBJ databases">
        <title>Primorskyibacter sp. SS33 isolated from sediments.</title>
        <authorList>
            <person name="Xunke S."/>
        </authorList>
    </citation>
    <scope>NUCLEOTIDE SEQUENCE [LARGE SCALE GENOMIC DNA]</scope>
    <source>
        <strain evidence="5 6">SS33</strain>
    </source>
</reference>
<gene>
    <name evidence="5" type="ORF">E2L08_03010</name>
</gene>
<dbReference type="OrthoDB" id="9766852at2"/>
<dbReference type="Pfam" id="PF01474">
    <property type="entry name" value="DAHP_synth_2"/>
    <property type="match status" value="1"/>
</dbReference>
<feature type="binding site" evidence="3">
    <location>
        <position position="424"/>
    </location>
    <ligand>
        <name>Mn(2+)</name>
        <dbReference type="ChEBI" id="CHEBI:29035"/>
    </ligand>
</feature>
<keyword evidence="6" id="KW-1185">Reference proteome</keyword>
<dbReference type="Gene3D" id="3.20.20.70">
    <property type="entry name" value="Aldolase class I"/>
    <property type="match status" value="2"/>
</dbReference>
<feature type="binding site" evidence="3">
    <location>
        <position position="320"/>
    </location>
    <ligand>
        <name>phosphoenolpyruvate</name>
        <dbReference type="ChEBI" id="CHEBI:58702"/>
    </ligand>
</feature>
<organism evidence="5 6">
    <name type="scientific">Palleronia sediminis</name>
    <dbReference type="NCBI Taxonomy" id="2547833"/>
    <lineage>
        <taxon>Bacteria</taxon>
        <taxon>Pseudomonadati</taxon>
        <taxon>Pseudomonadota</taxon>
        <taxon>Alphaproteobacteria</taxon>
        <taxon>Rhodobacterales</taxon>
        <taxon>Roseobacteraceae</taxon>
        <taxon>Palleronia</taxon>
    </lineage>
</organism>
<keyword evidence="3" id="KW-0170">Cobalt</keyword>
<evidence type="ECO:0000256" key="3">
    <source>
        <dbReference type="PIRSR" id="PIRSR602480-1"/>
    </source>
</evidence>
<dbReference type="EMBL" id="SNAA01000002">
    <property type="protein sequence ID" value="TDL83632.1"/>
    <property type="molecule type" value="Genomic_DNA"/>
</dbReference>
<dbReference type="Proteomes" id="UP000295701">
    <property type="component" value="Unassembled WGS sequence"/>
</dbReference>
<dbReference type="PANTHER" id="PTHR21337">
    <property type="entry name" value="PHOSPHO-2-DEHYDRO-3-DEOXYHEPTONATE ALDOLASE 1, 2"/>
    <property type="match status" value="1"/>
</dbReference>
<feature type="binding site" evidence="3">
    <location>
        <position position="68"/>
    </location>
    <ligand>
        <name>Mn(2+)</name>
        <dbReference type="ChEBI" id="CHEBI:29035"/>
    </ligand>
</feature>
<evidence type="ECO:0000313" key="6">
    <source>
        <dbReference type="Proteomes" id="UP000295701"/>
    </source>
</evidence>
<dbReference type="RefSeq" id="WP_133395585.1">
    <property type="nucleotide sequence ID" value="NZ_SNAA01000002.1"/>
</dbReference>
<dbReference type="GO" id="GO:0009073">
    <property type="term" value="P:aromatic amino acid family biosynthetic process"/>
    <property type="evidence" value="ECO:0007669"/>
    <property type="project" value="InterPro"/>
</dbReference>
<comment type="cofactor">
    <cofactor evidence="3">
        <name>Mn(2+)</name>
        <dbReference type="ChEBI" id="CHEBI:29035"/>
    </cofactor>
    <cofactor evidence="3">
        <name>Co(2+)</name>
        <dbReference type="ChEBI" id="CHEBI:48828"/>
    </cofactor>
    <cofactor evidence="3">
        <name>Cd(2+)</name>
        <dbReference type="ChEBI" id="CHEBI:48775"/>
    </cofactor>
    <text evidence="3">Binds 1 divalent cation per subunit. The enzyme is active with manganese, cobalt or cadmium ions.</text>
</comment>
<feature type="binding site" evidence="3">
    <location>
        <position position="352"/>
    </location>
    <ligand>
        <name>Mn(2+)</name>
        <dbReference type="ChEBI" id="CHEBI:29035"/>
    </ligand>
</feature>
<feature type="binding site" evidence="3">
    <location>
        <position position="289"/>
    </location>
    <ligand>
        <name>phosphoenolpyruvate</name>
        <dbReference type="ChEBI" id="CHEBI:58702"/>
    </ligand>
</feature>
<dbReference type="PANTHER" id="PTHR21337:SF0">
    <property type="entry name" value="PHOSPHO-2-DEHYDRO-3-DEOXYHEPTONATE ALDOLASE"/>
    <property type="match status" value="1"/>
</dbReference>
<dbReference type="GO" id="GO:0003849">
    <property type="term" value="F:3-deoxy-7-phosphoheptulonate synthase activity"/>
    <property type="evidence" value="ECO:0007669"/>
    <property type="project" value="UniProtKB-EC"/>
</dbReference>
<dbReference type="NCBIfam" id="TIGR01358">
    <property type="entry name" value="DAHP_synth_II"/>
    <property type="match status" value="1"/>
</dbReference>
<comment type="similarity">
    <text evidence="1 4">Belongs to the class-II DAHP synthase family.</text>
</comment>
<feature type="binding site" evidence="3">
    <location>
        <position position="394"/>
    </location>
    <ligand>
        <name>Mn(2+)</name>
        <dbReference type="ChEBI" id="CHEBI:29035"/>
    </ligand>
</feature>
<dbReference type="EC" id="2.5.1.54" evidence="4"/>
<comment type="catalytic activity">
    <reaction evidence="4">
        <text>D-erythrose 4-phosphate + phosphoenolpyruvate + H2O = 7-phospho-2-dehydro-3-deoxy-D-arabino-heptonate + phosphate</text>
        <dbReference type="Rhea" id="RHEA:14717"/>
        <dbReference type="ChEBI" id="CHEBI:15377"/>
        <dbReference type="ChEBI" id="CHEBI:16897"/>
        <dbReference type="ChEBI" id="CHEBI:43474"/>
        <dbReference type="ChEBI" id="CHEBI:58394"/>
        <dbReference type="ChEBI" id="CHEBI:58702"/>
        <dbReference type="EC" id="2.5.1.54"/>
    </reaction>
</comment>
<evidence type="ECO:0000313" key="5">
    <source>
        <dbReference type="EMBL" id="TDL83632.1"/>
    </source>
</evidence>
<keyword evidence="2 4" id="KW-0808">Transferase</keyword>
<keyword evidence="3" id="KW-0464">Manganese</keyword>
<proteinExistence type="inferred from homology"/>